<sequence>MEMEEDMEVEGEEPVFEAHEIDLEYEFEAVRFFDFTREETPAEAHEAEIWFESAKSYPPSPFVAKLILREDVFLENVNTSPKSERGNPSSSSIYGGFHVGGCRELCANDVYNRDYEALGRGSFGNLQKVLNQPRGLSTGLYNHLSSNQPKSKTNPSVKASFPRSSTLMKPTASQLAKQNRLPQVGNSRIQMLLVQSHEKSLCSSSGVESQAPKRQKLEGGHLRKGRAGHVSSMSQVTDGKQQNNFVHKVPKKDETIDKNSAHAKLRLTVPREPELETAHRAQRTRPRTITEVEQVTSTVRRFKARPLNRKIFEAPSLPLPKRSTPKLPEFQVFHLKTMDRAMQNASTVSSSNHCKDSDKGHDKTGLSTIAENGKRESRRPITIEVLKQDGDAVHRFKALPLNKKIFSSKGDIGIFRNNKRETTVPMEFNFHTERRVQHNPPPIDLFSKLSLTSENQPNNGSQLKLPWSNSTSEKGSKENRCDSFQTELKVTDAVTEKPSNFIRKQIPCGTDGCISDIGNKLQTRSLGIR</sequence>
<feature type="region of interest" description="Disordered" evidence="1">
    <location>
        <begin position="348"/>
        <end position="367"/>
    </location>
</feature>
<feature type="domain" description="TPX2 central" evidence="2">
    <location>
        <begin position="265"/>
        <end position="430"/>
    </location>
</feature>
<feature type="compositionally biased region" description="Polar residues" evidence="1">
    <location>
        <begin position="452"/>
        <end position="473"/>
    </location>
</feature>
<dbReference type="GO" id="GO:0030295">
    <property type="term" value="F:protein kinase activator activity"/>
    <property type="evidence" value="ECO:0007669"/>
    <property type="project" value="TreeGrafter"/>
</dbReference>
<dbReference type="OrthoDB" id="1684416at2759"/>
<dbReference type="GO" id="GO:0090307">
    <property type="term" value="P:mitotic spindle assembly"/>
    <property type="evidence" value="ECO:0007669"/>
    <property type="project" value="TreeGrafter"/>
</dbReference>
<evidence type="ECO:0000313" key="4">
    <source>
        <dbReference type="Proteomes" id="UP000237105"/>
    </source>
</evidence>
<dbReference type="PANTHER" id="PTHR14326">
    <property type="entry name" value="TARGETING PROTEIN FOR XKLP2"/>
    <property type="match status" value="1"/>
</dbReference>
<dbReference type="InterPro" id="IPR009675">
    <property type="entry name" value="TPX2_fam"/>
</dbReference>
<feature type="region of interest" description="Disordered" evidence="1">
    <location>
        <begin position="452"/>
        <end position="482"/>
    </location>
</feature>
<dbReference type="AlphaFoldDB" id="A0A2P5C8S4"/>
<keyword evidence="4" id="KW-1185">Reference proteome</keyword>
<dbReference type="InterPro" id="IPR027330">
    <property type="entry name" value="TPX2_central_dom"/>
</dbReference>
<evidence type="ECO:0000259" key="2">
    <source>
        <dbReference type="Pfam" id="PF12214"/>
    </source>
</evidence>
<accession>A0A2P5C8S4</accession>
<reference evidence="4" key="1">
    <citation type="submission" date="2016-06" db="EMBL/GenBank/DDBJ databases">
        <title>Parallel loss of symbiosis genes in relatives of nitrogen-fixing non-legume Parasponia.</title>
        <authorList>
            <person name="Van Velzen R."/>
            <person name="Holmer R."/>
            <person name="Bu F."/>
            <person name="Rutten L."/>
            <person name="Van Zeijl A."/>
            <person name="Liu W."/>
            <person name="Santuari L."/>
            <person name="Cao Q."/>
            <person name="Sharma T."/>
            <person name="Shen D."/>
            <person name="Roswanjaya Y."/>
            <person name="Wardhani T."/>
            <person name="Kalhor M.S."/>
            <person name="Jansen J."/>
            <person name="Van den Hoogen J."/>
            <person name="Gungor B."/>
            <person name="Hartog M."/>
            <person name="Hontelez J."/>
            <person name="Verver J."/>
            <person name="Yang W.-C."/>
            <person name="Schijlen E."/>
            <person name="Repin R."/>
            <person name="Schilthuizen M."/>
            <person name="Schranz E."/>
            <person name="Heidstra R."/>
            <person name="Miyata K."/>
            <person name="Fedorova E."/>
            <person name="Kohlen W."/>
            <person name="Bisseling T."/>
            <person name="Smit S."/>
            <person name="Geurts R."/>
        </authorList>
    </citation>
    <scope>NUCLEOTIDE SEQUENCE [LARGE SCALE GENOMIC DNA]</scope>
    <source>
        <strain evidence="4">cv. WU1-14</strain>
    </source>
</reference>
<gene>
    <name evidence="3" type="ORF">PanWU01x14_173550</name>
</gene>
<feature type="region of interest" description="Disordered" evidence="1">
    <location>
        <begin position="203"/>
        <end position="237"/>
    </location>
</feature>
<dbReference type="PANTHER" id="PTHR14326:SF15">
    <property type="entry name" value="OS06G0130200 PROTEIN"/>
    <property type="match status" value="1"/>
</dbReference>
<name>A0A2P5C8S4_PARAD</name>
<dbReference type="GO" id="GO:0005880">
    <property type="term" value="C:nuclear microtubule"/>
    <property type="evidence" value="ECO:0007669"/>
    <property type="project" value="TreeGrafter"/>
</dbReference>
<feature type="region of interest" description="Disordered" evidence="1">
    <location>
        <begin position="140"/>
        <end position="163"/>
    </location>
</feature>
<dbReference type="EMBL" id="JXTB01000159">
    <property type="protein sequence ID" value="PON57449.1"/>
    <property type="molecule type" value="Genomic_DNA"/>
</dbReference>
<dbReference type="Pfam" id="PF12214">
    <property type="entry name" value="TPX2_importin"/>
    <property type="match status" value="1"/>
</dbReference>
<organism evidence="3 4">
    <name type="scientific">Parasponia andersonii</name>
    <name type="common">Sponia andersonii</name>
    <dbReference type="NCBI Taxonomy" id="3476"/>
    <lineage>
        <taxon>Eukaryota</taxon>
        <taxon>Viridiplantae</taxon>
        <taxon>Streptophyta</taxon>
        <taxon>Embryophyta</taxon>
        <taxon>Tracheophyta</taxon>
        <taxon>Spermatophyta</taxon>
        <taxon>Magnoliopsida</taxon>
        <taxon>eudicotyledons</taxon>
        <taxon>Gunneridae</taxon>
        <taxon>Pentapetalae</taxon>
        <taxon>rosids</taxon>
        <taxon>fabids</taxon>
        <taxon>Rosales</taxon>
        <taxon>Cannabaceae</taxon>
        <taxon>Parasponia</taxon>
    </lineage>
</organism>
<dbReference type="GO" id="GO:0005819">
    <property type="term" value="C:spindle"/>
    <property type="evidence" value="ECO:0007669"/>
    <property type="project" value="InterPro"/>
</dbReference>
<feature type="compositionally biased region" description="Basic and acidic residues" evidence="1">
    <location>
        <begin position="353"/>
        <end position="364"/>
    </location>
</feature>
<proteinExistence type="predicted"/>
<dbReference type="Proteomes" id="UP000237105">
    <property type="component" value="Unassembled WGS sequence"/>
</dbReference>
<dbReference type="GO" id="GO:0008017">
    <property type="term" value="F:microtubule binding"/>
    <property type="evidence" value="ECO:0007669"/>
    <property type="project" value="TreeGrafter"/>
</dbReference>
<evidence type="ECO:0000256" key="1">
    <source>
        <dbReference type="SAM" id="MobiDB-lite"/>
    </source>
</evidence>
<evidence type="ECO:0000313" key="3">
    <source>
        <dbReference type="EMBL" id="PON57449.1"/>
    </source>
</evidence>
<comment type="caution">
    <text evidence="3">The sequence shown here is derived from an EMBL/GenBank/DDBJ whole genome shotgun (WGS) entry which is preliminary data.</text>
</comment>
<protein>
    <submittedName>
        <fullName evidence="3">TPX</fullName>
    </submittedName>
</protein>
<dbReference type="STRING" id="3476.A0A2P5C8S4"/>
<dbReference type="GO" id="GO:0060236">
    <property type="term" value="P:regulation of mitotic spindle organization"/>
    <property type="evidence" value="ECO:0007669"/>
    <property type="project" value="InterPro"/>
</dbReference>